<proteinExistence type="predicted"/>
<dbReference type="Proteomes" id="UP000019225">
    <property type="component" value="Chromosome"/>
</dbReference>
<dbReference type="AlphaFoldDB" id="W5WM92"/>
<reference evidence="1 2" key="1">
    <citation type="journal article" date="2014" name="BMC Genomics">
        <title>Complete genome sequence of producer of the glycopeptide antibiotic Aculeximycin Kutzneria albida DSM 43870T, a representative of minor genus of Pseudonocardiaceae.</title>
        <authorList>
            <person name="Rebets Y."/>
            <person name="Tokovenko B."/>
            <person name="Lushchyk I."/>
            <person name="Ruckert C."/>
            <person name="Zaburannyi N."/>
            <person name="Bechthold A."/>
            <person name="Kalinowski J."/>
            <person name="Luzhetskyy A."/>
        </authorList>
    </citation>
    <scope>NUCLEOTIDE SEQUENCE [LARGE SCALE GENOMIC DNA]</scope>
    <source>
        <strain evidence="1">DSM 43870</strain>
    </source>
</reference>
<protein>
    <submittedName>
        <fullName evidence="1">Uncharacterized protein</fullName>
    </submittedName>
</protein>
<keyword evidence="2" id="KW-1185">Reference proteome</keyword>
<accession>W5WM92</accession>
<evidence type="ECO:0000313" key="2">
    <source>
        <dbReference type="Proteomes" id="UP000019225"/>
    </source>
</evidence>
<dbReference type="HOGENOM" id="CLU_3365502_0_0_11"/>
<evidence type="ECO:0000313" key="1">
    <source>
        <dbReference type="EMBL" id="AHI01632.1"/>
    </source>
</evidence>
<dbReference type="KEGG" id="kal:KALB_8275"/>
<name>W5WM92_9PSEU</name>
<dbReference type="EMBL" id="CP007155">
    <property type="protein sequence ID" value="AHI01632.1"/>
    <property type="molecule type" value="Genomic_DNA"/>
</dbReference>
<organism evidence="1 2">
    <name type="scientific">Kutzneria albida DSM 43870</name>
    <dbReference type="NCBI Taxonomy" id="1449976"/>
    <lineage>
        <taxon>Bacteria</taxon>
        <taxon>Bacillati</taxon>
        <taxon>Actinomycetota</taxon>
        <taxon>Actinomycetes</taxon>
        <taxon>Pseudonocardiales</taxon>
        <taxon>Pseudonocardiaceae</taxon>
        <taxon>Kutzneria</taxon>
    </lineage>
</organism>
<sequence length="35" mass="4032">MKGTFETSTVPKVPFMTSSESYTRITIRTFCEAQR</sequence>
<dbReference type="STRING" id="1449976.KALB_8275"/>
<gene>
    <name evidence="1" type="ORF">KALB_8275</name>
</gene>